<keyword evidence="6" id="KW-0597">Phosphoprotein</keyword>
<evidence type="ECO:0000256" key="13">
    <source>
        <dbReference type="ARBA" id="ARBA00023306"/>
    </source>
</evidence>
<keyword evidence="8" id="KW-0479">Metal-binding</keyword>
<dbReference type="GeneID" id="113571786"/>
<dbReference type="GeneTree" id="ENSGT00940000154267"/>
<evidence type="ECO:0000256" key="14">
    <source>
        <dbReference type="ARBA" id="ARBA00023328"/>
    </source>
</evidence>
<dbReference type="Proteomes" id="UP000314983">
    <property type="component" value="Chromosome 17"/>
</dbReference>
<dbReference type="AlphaFoldDB" id="A0A4W4G0C4"/>
<reference evidence="19" key="3">
    <citation type="submission" date="2020-05" db="EMBL/GenBank/DDBJ databases">
        <title>Electrophorus electricus (electric eel) genome, fEleEle1, primary haplotype.</title>
        <authorList>
            <person name="Myers G."/>
            <person name="Meyer A."/>
            <person name="Fedrigo O."/>
            <person name="Formenti G."/>
            <person name="Rhie A."/>
            <person name="Tracey A."/>
            <person name="Sims Y."/>
            <person name="Jarvis E.D."/>
        </authorList>
    </citation>
    <scope>NUCLEOTIDE SEQUENCE [LARGE SCALE GENOMIC DNA]</scope>
</reference>
<dbReference type="GO" id="GO:0000785">
    <property type="term" value="C:chromatin"/>
    <property type="evidence" value="ECO:0007669"/>
    <property type="project" value="TreeGrafter"/>
</dbReference>
<keyword evidence="12" id="KW-0539">Nucleus</keyword>
<feature type="region of interest" description="Disordered" evidence="17">
    <location>
        <begin position="17"/>
        <end position="47"/>
    </location>
</feature>
<dbReference type="PANTHER" id="PTHR16431:SF2">
    <property type="entry name" value="PROTEIN MIS18-ALPHA"/>
    <property type="match status" value="1"/>
</dbReference>
<dbReference type="PROSITE" id="PS51793">
    <property type="entry name" value="MIS18"/>
    <property type="match status" value="1"/>
</dbReference>
<evidence type="ECO:0000256" key="17">
    <source>
        <dbReference type="SAM" id="MobiDB-lite"/>
    </source>
</evidence>
<dbReference type="STRING" id="8005.ENSEEEP00000029768"/>
<dbReference type="GO" id="GO:0000775">
    <property type="term" value="C:chromosome, centromeric region"/>
    <property type="evidence" value="ECO:0007669"/>
    <property type="project" value="UniProtKB-SubCell"/>
</dbReference>
<evidence type="ECO:0000256" key="10">
    <source>
        <dbReference type="ARBA" id="ARBA00022833"/>
    </source>
</evidence>
<evidence type="ECO:0000256" key="2">
    <source>
        <dbReference type="ARBA" id="ARBA00004123"/>
    </source>
</evidence>
<accession>A0A4W4G0C4</accession>
<evidence type="ECO:0000256" key="1">
    <source>
        <dbReference type="ARBA" id="ARBA00003694"/>
    </source>
</evidence>
<dbReference type="GO" id="GO:0005634">
    <property type="term" value="C:nucleus"/>
    <property type="evidence" value="ECO:0007669"/>
    <property type="project" value="UniProtKB-SubCell"/>
</dbReference>
<keyword evidence="7" id="KW-0132">Cell division</keyword>
<reference evidence="19" key="4">
    <citation type="submission" date="2025-08" db="UniProtKB">
        <authorList>
            <consortium name="Ensembl"/>
        </authorList>
    </citation>
    <scope>IDENTIFICATION</scope>
</reference>
<dbReference type="Ensembl" id="ENSEEET00000030114.2">
    <property type="protein sequence ID" value="ENSEEEP00000029768.2"/>
    <property type="gene ID" value="ENSEEEG00000014260.2"/>
</dbReference>
<dbReference type="GO" id="GO:0046872">
    <property type="term" value="F:metal ion binding"/>
    <property type="evidence" value="ECO:0007669"/>
    <property type="project" value="UniProtKB-KW"/>
</dbReference>
<reference evidence="20" key="2">
    <citation type="journal article" date="2017" name="Sci. Adv.">
        <title>A tail of two voltages: Proteomic comparison of the three electric organs of the electric eel.</title>
        <authorList>
            <person name="Traeger L.L."/>
            <person name="Sabat G."/>
            <person name="Barrett-Wilt G.A."/>
            <person name="Wells G.B."/>
            <person name="Sussman M.R."/>
        </authorList>
    </citation>
    <scope>NUCLEOTIDE SEQUENCE [LARGE SCALE GENOMIC DNA]</scope>
</reference>
<evidence type="ECO:0000256" key="15">
    <source>
        <dbReference type="ARBA" id="ARBA00039650"/>
    </source>
</evidence>
<dbReference type="Pfam" id="PF03226">
    <property type="entry name" value="Yippee-Mis18"/>
    <property type="match status" value="1"/>
</dbReference>
<dbReference type="RefSeq" id="XP_026856717.2">
    <property type="nucleotide sequence ID" value="XM_027000916.2"/>
</dbReference>
<keyword evidence="4" id="KW-0158">Chromosome</keyword>
<evidence type="ECO:0000256" key="7">
    <source>
        <dbReference type="ARBA" id="ARBA00022618"/>
    </source>
</evidence>
<name>A0A4W4G0C4_ELEEL</name>
<protein>
    <recommendedName>
        <fullName evidence="15">Protein Mis18-alpha</fullName>
    </recommendedName>
</protein>
<dbReference type="GO" id="GO:0051301">
    <property type="term" value="P:cell division"/>
    <property type="evidence" value="ECO:0007669"/>
    <property type="project" value="UniProtKB-KW"/>
</dbReference>
<comment type="subunit">
    <text evidence="16">Homodimer, and heterodimer with OIP5/MIS18B. Identified in a complex containing MIS18A, OIP5/MIS18B, MIS18BP1, RBBP7 and RBBP4.</text>
</comment>
<keyword evidence="14" id="KW-0137">Centromere</keyword>
<gene>
    <name evidence="19" type="primary">MIS18A</name>
</gene>
<keyword evidence="20" id="KW-1185">Reference proteome</keyword>
<keyword evidence="13" id="KW-0131">Cell cycle</keyword>
<evidence type="ECO:0000259" key="18">
    <source>
        <dbReference type="PROSITE" id="PS51793"/>
    </source>
</evidence>
<dbReference type="GO" id="GO:0007059">
    <property type="term" value="P:chromosome segregation"/>
    <property type="evidence" value="ECO:0007669"/>
    <property type="project" value="TreeGrafter"/>
</dbReference>
<evidence type="ECO:0000256" key="9">
    <source>
        <dbReference type="ARBA" id="ARBA00022776"/>
    </source>
</evidence>
<evidence type="ECO:0000256" key="3">
    <source>
        <dbReference type="ARBA" id="ARBA00004584"/>
    </source>
</evidence>
<keyword evidence="5" id="KW-1017">Isopeptide bond</keyword>
<evidence type="ECO:0000313" key="20">
    <source>
        <dbReference type="Proteomes" id="UP000314983"/>
    </source>
</evidence>
<evidence type="ECO:0000256" key="4">
    <source>
        <dbReference type="ARBA" id="ARBA00022454"/>
    </source>
</evidence>
<dbReference type="InterPro" id="IPR034752">
    <property type="entry name" value="Mis18"/>
</dbReference>
<feature type="compositionally biased region" description="Polar residues" evidence="17">
    <location>
        <begin position="35"/>
        <end position="45"/>
    </location>
</feature>
<dbReference type="GO" id="GO:0034080">
    <property type="term" value="P:CENP-A containing chromatin assembly"/>
    <property type="evidence" value="ECO:0007669"/>
    <property type="project" value="TreeGrafter"/>
</dbReference>
<keyword evidence="10" id="KW-0862">Zinc</keyword>
<evidence type="ECO:0000256" key="16">
    <source>
        <dbReference type="ARBA" id="ARBA00046705"/>
    </source>
</evidence>
<dbReference type="PANTHER" id="PTHR16431">
    <property type="entry name" value="NEUROGENIC PROTEIN MASTERMIND"/>
    <property type="match status" value="1"/>
</dbReference>
<evidence type="ECO:0000256" key="12">
    <source>
        <dbReference type="ARBA" id="ARBA00023242"/>
    </source>
</evidence>
<sequence>MSYAFHNSATEEEIKKFARSGAGKGGGGNTEWRTDQTTQMASCSPSRMEARISERAVGRDDTYVVSQCCPGVEEEEEDGAAGGDAPAVFLCARCRRPVGDSLSWAGSDDERNQILLKRVNDNVAIGKEPFVSSTRHELGCLVVNLTCRVCGCALGLIYTSTPKALDYKRSLFCFSVENIESYVLGSCGQQMAAVNADDRPVTLEYQEEIEQQMTKIKSLAVTIGQRLLEIEVDLQCKSEN</sequence>
<dbReference type="OMA" id="DSMSWEG"/>
<comment type="function">
    <text evidence="1">Required for recruitment of CENPA to centromeres and normal chromosome segregation during mitosis.</text>
</comment>
<proteinExistence type="predicted"/>
<feature type="domain" description="Mis18" evidence="18">
    <location>
        <begin position="86"/>
        <end position="184"/>
    </location>
</feature>
<keyword evidence="9" id="KW-0498">Mitosis</keyword>
<evidence type="ECO:0000256" key="5">
    <source>
        <dbReference type="ARBA" id="ARBA00022499"/>
    </source>
</evidence>
<evidence type="ECO:0000256" key="6">
    <source>
        <dbReference type="ARBA" id="ARBA00022553"/>
    </source>
</evidence>
<evidence type="ECO:0000256" key="8">
    <source>
        <dbReference type="ARBA" id="ARBA00022723"/>
    </source>
</evidence>
<evidence type="ECO:0000313" key="19">
    <source>
        <dbReference type="Ensembl" id="ENSEEEP00000029768.2"/>
    </source>
</evidence>
<keyword evidence="11" id="KW-0832">Ubl conjugation</keyword>
<reference evidence="20" key="1">
    <citation type="journal article" date="2014" name="Science">
        <title>Nonhuman genetics. Genomic basis for the convergent evolution of electric organs.</title>
        <authorList>
            <person name="Gallant J.R."/>
            <person name="Traeger L.L."/>
            <person name="Volkening J.D."/>
            <person name="Moffett H."/>
            <person name="Chen P.H."/>
            <person name="Novina C.D."/>
            <person name="Phillips G.N.Jr."/>
            <person name="Anand R."/>
            <person name="Wells G.B."/>
            <person name="Pinch M."/>
            <person name="Guth R."/>
            <person name="Unguez G.A."/>
            <person name="Albert J.S."/>
            <person name="Zakon H.H."/>
            <person name="Samanta M.P."/>
            <person name="Sussman M.R."/>
        </authorList>
    </citation>
    <scope>NUCLEOTIDE SEQUENCE [LARGE SCALE GENOMIC DNA]</scope>
</reference>
<comment type="subcellular location">
    <subcellularLocation>
        <location evidence="3">Chromosome</location>
        <location evidence="3">Centromere</location>
    </subcellularLocation>
    <subcellularLocation>
        <location evidence="2">Nucleus</location>
    </subcellularLocation>
</comment>
<reference evidence="19" key="5">
    <citation type="submission" date="2025-09" db="UniProtKB">
        <authorList>
            <consortium name="Ensembl"/>
        </authorList>
    </citation>
    <scope>IDENTIFICATION</scope>
</reference>
<organism evidence="19 20">
    <name type="scientific">Electrophorus electricus</name>
    <name type="common">Electric eel</name>
    <name type="synonym">Gymnotus electricus</name>
    <dbReference type="NCBI Taxonomy" id="8005"/>
    <lineage>
        <taxon>Eukaryota</taxon>
        <taxon>Metazoa</taxon>
        <taxon>Chordata</taxon>
        <taxon>Craniata</taxon>
        <taxon>Vertebrata</taxon>
        <taxon>Euteleostomi</taxon>
        <taxon>Actinopterygii</taxon>
        <taxon>Neopterygii</taxon>
        <taxon>Teleostei</taxon>
        <taxon>Ostariophysi</taxon>
        <taxon>Gymnotiformes</taxon>
        <taxon>Gymnotoidei</taxon>
        <taxon>Gymnotidae</taxon>
        <taxon>Electrophorus</taxon>
    </lineage>
</organism>
<dbReference type="InterPro" id="IPR004910">
    <property type="entry name" value="Yippee/Mis18/Cereblon"/>
</dbReference>
<evidence type="ECO:0000256" key="11">
    <source>
        <dbReference type="ARBA" id="ARBA00022843"/>
    </source>
</evidence>